<dbReference type="Proteomes" id="UP001642409">
    <property type="component" value="Unassembled WGS sequence"/>
</dbReference>
<evidence type="ECO:0000256" key="7">
    <source>
        <dbReference type="ARBA" id="ARBA00047899"/>
    </source>
</evidence>
<evidence type="ECO:0000256" key="5">
    <source>
        <dbReference type="ARBA" id="ARBA00022777"/>
    </source>
</evidence>
<evidence type="ECO:0000256" key="3">
    <source>
        <dbReference type="ARBA" id="ARBA00022679"/>
    </source>
</evidence>
<dbReference type="PANTHER" id="PTHR44899">
    <property type="entry name" value="CAMK FAMILY PROTEIN KINASE"/>
    <property type="match status" value="1"/>
</dbReference>
<dbReference type="InterPro" id="IPR011009">
    <property type="entry name" value="Kinase-like_dom_sf"/>
</dbReference>
<evidence type="ECO:0000256" key="6">
    <source>
        <dbReference type="ARBA" id="ARBA00022840"/>
    </source>
</evidence>
<gene>
    <name evidence="14" type="ORF">HINF_LOCUS31307</name>
    <name evidence="13" type="ORF">HINF_LOCUS38604</name>
</gene>
<evidence type="ECO:0000313" key="13">
    <source>
        <dbReference type="EMBL" id="CAI9950959.1"/>
    </source>
</evidence>
<keyword evidence="10" id="KW-0460">Magnesium</keyword>
<evidence type="ECO:0000256" key="1">
    <source>
        <dbReference type="ARBA" id="ARBA00012513"/>
    </source>
</evidence>
<keyword evidence="5 14" id="KW-0418">Kinase</keyword>
<dbReference type="PROSITE" id="PS50011">
    <property type="entry name" value="PROTEIN_KINASE_DOM"/>
    <property type="match status" value="1"/>
</dbReference>
<evidence type="ECO:0000256" key="4">
    <source>
        <dbReference type="ARBA" id="ARBA00022741"/>
    </source>
</evidence>
<dbReference type="EMBL" id="CATOUU010000819">
    <property type="protein sequence ID" value="CAI9950959.1"/>
    <property type="molecule type" value="Genomic_DNA"/>
</dbReference>
<evidence type="ECO:0000313" key="15">
    <source>
        <dbReference type="Proteomes" id="UP001642409"/>
    </source>
</evidence>
<dbReference type="Gene3D" id="1.10.510.10">
    <property type="entry name" value="Transferase(Phosphotransferase) domain 1"/>
    <property type="match status" value="1"/>
</dbReference>
<evidence type="ECO:0000256" key="10">
    <source>
        <dbReference type="PIRSR" id="PIRSR000615-3"/>
    </source>
</evidence>
<keyword evidence="3" id="KW-0808">Transferase</keyword>
<keyword evidence="2" id="KW-0723">Serine/threonine-protein kinase</keyword>
<comment type="catalytic activity">
    <reaction evidence="8">
        <text>L-seryl-[protein] + ATP = O-phospho-L-seryl-[protein] + ADP + H(+)</text>
        <dbReference type="Rhea" id="RHEA:17989"/>
        <dbReference type="Rhea" id="RHEA-COMP:9863"/>
        <dbReference type="Rhea" id="RHEA-COMP:11604"/>
        <dbReference type="ChEBI" id="CHEBI:15378"/>
        <dbReference type="ChEBI" id="CHEBI:29999"/>
        <dbReference type="ChEBI" id="CHEBI:30616"/>
        <dbReference type="ChEBI" id="CHEBI:83421"/>
        <dbReference type="ChEBI" id="CHEBI:456216"/>
        <dbReference type="EC" id="2.7.11.1"/>
    </reaction>
</comment>
<dbReference type="InterPro" id="IPR000719">
    <property type="entry name" value="Prot_kinase_dom"/>
</dbReference>
<organism evidence="13">
    <name type="scientific">Hexamita inflata</name>
    <dbReference type="NCBI Taxonomy" id="28002"/>
    <lineage>
        <taxon>Eukaryota</taxon>
        <taxon>Metamonada</taxon>
        <taxon>Diplomonadida</taxon>
        <taxon>Hexamitidae</taxon>
        <taxon>Hexamitinae</taxon>
        <taxon>Hexamita</taxon>
    </lineage>
</organism>
<dbReference type="PROSITE" id="PS00108">
    <property type="entry name" value="PROTEIN_KINASE_ST"/>
    <property type="match status" value="1"/>
</dbReference>
<reference evidence="13" key="1">
    <citation type="submission" date="2023-06" db="EMBL/GenBank/DDBJ databases">
        <authorList>
            <person name="Kurt Z."/>
        </authorList>
    </citation>
    <scope>NUCLEOTIDE SEQUENCE</scope>
</reference>
<dbReference type="SMART" id="SM00220">
    <property type="entry name" value="S_TKc"/>
    <property type="match status" value="1"/>
</dbReference>
<feature type="binding site" evidence="10">
    <location>
        <position position="133"/>
    </location>
    <ligand>
        <name>Mg(2+)</name>
        <dbReference type="ChEBI" id="CHEBI:18420"/>
    </ligand>
</feature>
<comment type="catalytic activity">
    <reaction evidence="7">
        <text>L-threonyl-[protein] + ATP = O-phospho-L-threonyl-[protein] + ADP + H(+)</text>
        <dbReference type="Rhea" id="RHEA:46608"/>
        <dbReference type="Rhea" id="RHEA-COMP:11060"/>
        <dbReference type="Rhea" id="RHEA-COMP:11605"/>
        <dbReference type="ChEBI" id="CHEBI:15378"/>
        <dbReference type="ChEBI" id="CHEBI:30013"/>
        <dbReference type="ChEBI" id="CHEBI:30616"/>
        <dbReference type="ChEBI" id="CHEBI:61977"/>
        <dbReference type="ChEBI" id="CHEBI:456216"/>
        <dbReference type="EC" id="2.7.11.1"/>
    </reaction>
</comment>
<feature type="site" description="Important for interaction with phosphotyrosine-binding proteins" evidence="11">
    <location>
        <position position="272"/>
    </location>
</feature>
<evidence type="ECO:0000313" key="14">
    <source>
        <dbReference type="EMBL" id="CAL6027396.1"/>
    </source>
</evidence>
<evidence type="ECO:0000256" key="9">
    <source>
        <dbReference type="PIRSR" id="PIRSR000615-1"/>
    </source>
</evidence>
<evidence type="ECO:0000256" key="8">
    <source>
        <dbReference type="ARBA" id="ARBA00048679"/>
    </source>
</evidence>
<feature type="domain" description="Protein kinase" evidence="12">
    <location>
        <begin position="9"/>
        <end position="261"/>
    </location>
</feature>
<evidence type="ECO:0000256" key="2">
    <source>
        <dbReference type="ARBA" id="ARBA00022527"/>
    </source>
</evidence>
<dbReference type="GO" id="GO:0005524">
    <property type="term" value="F:ATP binding"/>
    <property type="evidence" value="ECO:0007669"/>
    <property type="project" value="UniProtKB-KW"/>
</dbReference>
<evidence type="ECO:0000256" key="11">
    <source>
        <dbReference type="PIRSR" id="PIRSR000615-4"/>
    </source>
</evidence>
<comment type="caution">
    <text evidence="13">The sequence shown here is derived from an EMBL/GenBank/DDBJ whole genome shotgun (WGS) entry which is preliminary data.</text>
</comment>
<keyword evidence="10" id="KW-0479">Metal-binding</keyword>
<dbReference type="Pfam" id="PF00069">
    <property type="entry name" value="Pkinase"/>
    <property type="match status" value="1"/>
</dbReference>
<name>A0AA86QDC4_9EUKA</name>
<dbReference type="EMBL" id="CAXDID020000104">
    <property type="protein sequence ID" value="CAL6027396.1"/>
    <property type="molecule type" value="Genomic_DNA"/>
</dbReference>
<protein>
    <recommendedName>
        <fullName evidence="1">non-specific serine/threonine protein kinase</fullName>
        <ecNumber evidence="1">2.7.11.1</ecNumber>
    </recommendedName>
</protein>
<dbReference type="GO" id="GO:0004674">
    <property type="term" value="F:protein serine/threonine kinase activity"/>
    <property type="evidence" value="ECO:0007669"/>
    <property type="project" value="UniProtKB-KW"/>
</dbReference>
<accession>A0AA86QDC4</accession>
<proteinExistence type="predicted"/>
<keyword evidence="6" id="KW-0067">ATP-binding</keyword>
<dbReference type="AlphaFoldDB" id="A0AA86QDC4"/>
<dbReference type="GO" id="GO:0046872">
    <property type="term" value="F:metal ion binding"/>
    <property type="evidence" value="ECO:0007669"/>
    <property type="project" value="UniProtKB-KW"/>
</dbReference>
<dbReference type="PIRSF" id="PIRSF000615">
    <property type="entry name" value="TyrPK_CSF1-R"/>
    <property type="match status" value="1"/>
</dbReference>
<dbReference type="PANTHER" id="PTHR44899:SF3">
    <property type="entry name" value="SERINE_THREONINE-PROTEIN KINASE NEK1"/>
    <property type="match status" value="1"/>
</dbReference>
<keyword evidence="4" id="KW-0547">Nucleotide-binding</keyword>
<reference evidence="14 15" key="2">
    <citation type="submission" date="2024-07" db="EMBL/GenBank/DDBJ databases">
        <authorList>
            <person name="Akdeniz Z."/>
        </authorList>
    </citation>
    <scope>NUCLEOTIDE SEQUENCE [LARGE SCALE GENOMIC DNA]</scope>
</reference>
<feature type="active site" description="Proton acceptor" evidence="9">
    <location>
        <position position="128"/>
    </location>
</feature>
<keyword evidence="15" id="KW-1185">Reference proteome</keyword>
<feature type="binding site" evidence="10">
    <location>
        <position position="149"/>
    </location>
    <ligand>
        <name>Mg(2+)</name>
        <dbReference type="ChEBI" id="CHEBI:18420"/>
    </ligand>
</feature>
<sequence length="281" mass="31986">MQVPIPKNYSVVKTLGAGSQGKVVLISHNTTKRLCCLKFTKLVDTRATKCAMAEMDLIRKLDHPNIVKCVAAFPYKEYALIQMEYASGGDLHSFKKGKQFPEADVLNILGQLALGIQYLYRNHVLHRDIKPKNILLVQYKDCMIFKLADFGLSKELAFTDDKAKTMLGTPYYMSPECFQGIPYTIKSDIYSLGVILYELLQSEYPFSGNSIDEQRILCITGKYHLITTNYSEQLKQLCYTMIAKQSSDRPSIEQIVQSDVLKDTIQQIKAQYQKMGYDNVE</sequence>
<dbReference type="InterPro" id="IPR051131">
    <property type="entry name" value="NEK_Ser/Thr_kinase_NIMA"/>
</dbReference>
<evidence type="ECO:0000259" key="12">
    <source>
        <dbReference type="PROSITE" id="PS50011"/>
    </source>
</evidence>
<dbReference type="SUPFAM" id="SSF56112">
    <property type="entry name" value="Protein kinase-like (PK-like)"/>
    <property type="match status" value="1"/>
</dbReference>
<dbReference type="EC" id="2.7.11.1" evidence="1"/>
<dbReference type="InterPro" id="IPR008271">
    <property type="entry name" value="Ser/Thr_kinase_AS"/>
</dbReference>